<keyword evidence="7" id="KW-0206">Cytoskeleton</keyword>
<dbReference type="PANTHER" id="PTHR21648:SF0">
    <property type="entry name" value="RADIAL SPOKE HEAD PROTEIN 3 HOMOLOG"/>
    <property type="match status" value="1"/>
</dbReference>
<keyword evidence="4" id="KW-0597">Phosphoprotein</keyword>
<evidence type="ECO:0008006" key="12">
    <source>
        <dbReference type="Google" id="ProtNLM"/>
    </source>
</evidence>
<dbReference type="Pfam" id="PF06098">
    <property type="entry name" value="Radial_spoke_3"/>
    <property type="match status" value="1"/>
</dbReference>
<comment type="subcellular location">
    <subcellularLocation>
        <location evidence="1">Cytoplasm</location>
        <location evidence="1">Cytoskeleton</location>
        <location evidence="1">Flagellum axoneme</location>
    </subcellularLocation>
</comment>
<proteinExistence type="inferred from homology"/>
<comment type="caution">
    <text evidence="10">The sequence shown here is derived from an EMBL/GenBank/DDBJ whole genome shotgun (WGS) entry which is preliminary data.</text>
</comment>
<evidence type="ECO:0000256" key="6">
    <source>
        <dbReference type="ARBA" id="ARBA00023069"/>
    </source>
</evidence>
<evidence type="ECO:0000313" key="10">
    <source>
        <dbReference type="EMBL" id="KAL5103288.1"/>
    </source>
</evidence>
<evidence type="ECO:0000256" key="5">
    <source>
        <dbReference type="ARBA" id="ARBA00022846"/>
    </source>
</evidence>
<accession>A0ABR4Q157</accession>
<evidence type="ECO:0000256" key="4">
    <source>
        <dbReference type="ARBA" id="ARBA00022553"/>
    </source>
</evidence>
<reference evidence="10 11" key="1">
    <citation type="journal article" date="2022" name="Front. Cell. Infect. Microbiol.">
        <title>The Genomes of Two Strains of Taenia crassiceps the Animal Model for the Study of Human Cysticercosis.</title>
        <authorList>
            <person name="Bobes R.J."/>
            <person name="Estrada K."/>
            <person name="Rios-Valencia D.G."/>
            <person name="Calderon-Gallegos A."/>
            <person name="de la Torre P."/>
            <person name="Carrero J.C."/>
            <person name="Sanchez-Flores A."/>
            <person name="Laclette J.P."/>
        </authorList>
    </citation>
    <scope>NUCLEOTIDE SEQUENCE [LARGE SCALE GENOMIC DNA]</scope>
    <source>
        <strain evidence="10">WFUcys</strain>
    </source>
</reference>
<keyword evidence="5" id="KW-0282">Flagellum</keyword>
<keyword evidence="6" id="KW-0969">Cilium</keyword>
<organism evidence="10 11">
    <name type="scientific">Taenia crassiceps</name>
    <dbReference type="NCBI Taxonomy" id="6207"/>
    <lineage>
        <taxon>Eukaryota</taxon>
        <taxon>Metazoa</taxon>
        <taxon>Spiralia</taxon>
        <taxon>Lophotrochozoa</taxon>
        <taxon>Platyhelminthes</taxon>
        <taxon>Cestoda</taxon>
        <taxon>Eucestoda</taxon>
        <taxon>Cyclophyllidea</taxon>
        <taxon>Taeniidae</taxon>
        <taxon>Taenia</taxon>
    </lineage>
</organism>
<sequence length="315" mass="35892">MPSRTRENAATKCRKRLNCSDKNDLATPSPVKGRNHAEVQTEIYLEALYDTIETDTVCCQTDEFLDRPPTPLFVVAKTGVDVATEILSGDLFDFDLEVQPILEVLVGKLMEQALLEVSEEEELADIRKQQLEFEEIHDADLMEMQRLAERERRYREEKERRIEQHLEYQAKRKATAEKIAARTFAQVYIEPLVPTVYEDLYNQGYFYDVVERDVAGAFIPWLLDAVCEELDVEAKCCALLDSMICESAIEVNEAYDRLNAYELEGGVRKEGEDESGKVKELESTKEGNKGLEESAIEGEDNELRGERASNQSSEA</sequence>
<evidence type="ECO:0000256" key="1">
    <source>
        <dbReference type="ARBA" id="ARBA00004611"/>
    </source>
</evidence>
<evidence type="ECO:0000256" key="2">
    <source>
        <dbReference type="ARBA" id="ARBA00006737"/>
    </source>
</evidence>
<name>A0ABR4Q157_9CEST</name>
<evidence type="ECO:0000256" key="7">
    <source>
        <dbReference type="ARBA" id="ARBA00023212"/>
    </source>
</evidence>
<keyword evidence="11" id="KW-1185">Reference proteome</keyword>
<dbReference type="EMBL" id="JAKROA010000019">
    <property type="protein sequence ID" value="KAL5103288.1"/>
    <property type="molecule type" value="Genomic_DNA"/>
</dbReference>
<evidence type="ECO:0000256" key="3">
    <source>
        <dbReference type="ARBA" id="ARBA00022490"/>
    </source>
</evidence>
<dbReference type="Proteomes" id="UP001651158">
    <property type="component" value="Unassembled WGS sequence"/>
</dbReference>
<comment type="similarity">
    <text evidence="2">Belongs to the flagellar radial spoke RSP3 family.</text>
</comment>
<evidence type="ECO:0000256" key="8">
    <source>
        <dbReference type="ARBA" id="ARBA00023273"/>
    </source>
</evidence>
<keyword evidence="3" id="KW-0963">Cytoplasm</keyword>
<evidence type="ECO:0000256" key="9">
    <source>
        <dbReference type="SAM" id="MobiDB-lite"/>
    </source>
</evidence>
<keyword evidence="8" id="KW-0966">Cell projection</keyword>
<feature type="compositionally biased region" description="Basic and acidic residues" evidence="9">
    <location>
        <begin position="266"/>
        <end position="292"/>
    </location>
</feature>
<evidence type="ECO:0000313" key="11">
    <source>
        <dbReference type="Proteomes" id="UP001651158"/>
    </source>
</evidence>
<feature type="region of interest" description="Disordered" evidence="9">
    <location>
        <begin position="266"/>
        <end position="315"/>
    </location>
</feature>
<protein>
    <recommendedName>
        <fullName evidence="12">Radial spoke protein 3</fullName>
    </recommendedName>
</protein>
<gene>
    <name evidence="10" type="ORF">TcWFU_008801</name>
</gene>
<dbReference type="InterPro" id="IPR009290">
    <property type="entry name" value="Radial_spoke_3"/>
</dbReference>
<dbReference type="PANTHER" id="PTHR21648">
    <property type="entry name" value="FLAGELLAR RADIAL SPOKE PROTEIN 3"/>
    <property type="match status" value="1"/>
</dbReference>